<evidence type="ECO:0000313" key="5">
    <source>
        <dbReference type="EnsemblPlants" id="Ma07_p12670.1"/>
    </source>
</evidence>
<keyword evidence="1" id="KW-0479">Metal-binding</keyword>
<dbReference type="PANTHER" id="PTHR33779">
    <property type="entry name" value="EXPRESSED PROTEIN"/>
    <property type="match status" value="1"/>
</dbReference>
<gene>
    <name evidence="4" type="ORF">GSMUA_42220.1</name>
</gene>
<proteinExistence type="predicted"/>
<dbReference type="PROSITE" id="PS51257">
    <property type="entry name" value="PROKAR_LIPOPROTEIN"/>
    <property type="match status" value="1"/>
</dbReference>
<sequence>MGRNGSPASSSPPASLACCMCGDAGISEELFRCKVCNFRLQHRYCSSLYPKFERYSTCNWCLSDDGVKSAARESTMDQDRSLSFSTNSTGRGLTVKLHGGATSQHLKKVLNKPVKKQQTRAHERLLLPALTKTSRLALPLPSSRKQNQAFRCRARKFKLLEEVLT</sequence>
<dbReference type="Gramene" id="Ma07_t12670.1">
    <property type="protein sequence ID" value="Ma07_p12670.1"/>
    <property type="gene ID" value="Ma07_g12670"/>
</dbReference>
<dbReference type="Proteomes" id="UP000012960">
    <property type="component" value="Unplaced"/>
</dbReference>
<organism evidence="5 6">
    <name type="scientific">Musa acuminata subsp. malaccensis</name>
    <name type="common">Wild banana</name>
    <name type="synonym">Musa malaccensis</name>
    <dbReference type="NCBI Taxonomy" id="214687"/>
    <lineage>
        <taxon>Eukaryota</taxon>
        <taxon>Viridiplantae</taxon>
        <taxon>Streptophyta</taxon>
        <taxon>Embryophyta</taxon>
        <taxon>Tracheophyta</taxon>
        <taxon>Spermatophyta</taxon>
        <taxon>Magnoliopsida</taxon>
        <taxon>Liliopsida</taxon>
        <taxon>Zingiberales</taxon>
        <taxon>Musaceae</taxon>
        <taxon>Musa</taxon>
    </lineage>
</organism>
<keyword evidence="1" id="KW-0863">Zinc-finger</keyword>
<dbReference type="InterPro" id="IPR056874">
    <property type="entry name" value="PHD_dom_pln"/>
</dbReference>
<reference evidence="4" key="1">
    <citation type="submission" date="2021-03" db="EMBL/GenBank/DDBJ databases">
        <authorList>
            <consortium name="Genoscope - CEA"/>
            <person name="William W."/>
        </authorList>
    </citation>
    <scope>NUCLEOTIDE SEQUENCE</scope>
    <source>
        <strain evidence="4">Doubled-haploid Pahang</strain>
    </source>
</reference>
<keyword evidence="6" id="KW-1185">Reference proteome</keyword>
<evidence type="ECO:0000313" key="4">
    <source>
        <dbReference type="EMBL" id="CAG1856416.1"/>
    </source>
</evidence>
<evidence type="ECO:0000259" key="3">
    <source>
        <dbReference type="Pfam" id="PF25054"/>
    </source>
</evidence>
<evidence type="ECO:0000256" key="2">
    <source>
        <dbReference type="ARBA" id="ARBA00022833"/>
    </source>
</evidence>
<reference evidence="5" key="2">
    <citation type="submission" date="2021-05" db="UniProtKB">
        <authorList>
            <consortium name="EnsemblPlants"/>
        </authorList>
    </citation>
    <scope>IDENTIFICATION</scope>
    <source>
        <strain evidence="5">subsp. malaccensis</strain>
    </source>
</reference>
<dbReference type="SUPFAM" id="SSF57903">
    <property type="entry name" value="FYVE/PHD zinc finger"/>
    <property type="match status" value="1"/>
</dbReference>
<protein>
    <submittedName>
        <fullName evidence="4">(wild Malaysian banana) hypothetical protein</fullName>
    </submittedName>
</protein>
<dbReference type="EMBL" id="HG996473">
    <property type="protein sequence ID" value="CAG1856416.1"/>
    <property type="molecule type" value="Genomic_DNA"/>
</dbReference>
<dbReference type="InParanoid" id="A0A804JV62"/>
<name>A0A804JV62_MUSAM</name>
<dbReference type="GO" id="GO:0008270">
    <property type="term" value="F:zinc ion binding"/>
    <property type="evidence" value="ECO:0007669"/>
    <property type="project" value="UniProtKB-KW"/>
</dbReference>
<dbReference type="Pfam" id="PF25054">
    <property type="entry name" value="PHD_pln"/>
    <property type="match status" value="1"/>
</dbReference>
<feature type="domain" description="PHD-type zinc finger plants" evidence="3">
    <location>
        <begin position="19"/>
        <end position="61"/>
    </location>
</feature>
<dbReference type="InterPro" id="IPR011011">
    <property type="entry name" value="Znf_FYVE_PHD"/>
</dbReference>
<evidence type="ECO:0000313" key="6">
    <source>
        <dbReference type="Proteomes" id="UP000012960"/>
    </source>
</evidence>
<dbReference type="OrthoDB" id="1935489at2759"/>
<keyword evidence="2" id="KW-0862">Zinc</keyword>
<dbReference type="AlphaFoldDB" id="A0A804JV62"/>
<dbReference type="EnsemblPlants" id="Ma07_t12670.1">
    <property type="protein sequence ID" value="Ma07_p12670.1"/>
    <property type="gene ID" value="Ma07_g12670"/>
</dbReference>
<dbReference type="PANTHER" id="PTHR33779:SF1">
    <property type="entry name" value="EXPRESSED PROTEIN"/>
    <property type="match status" value="1"/>
</dbReference>
<accession>A0A804JV62</accession>
<evidence type="ECO:0000256" key="1">
    <source>
        <dbReference type="ARBA" id="ARBA00022771"/>
    </source>
</evidence>